<proteinExistence type="predicted"/>
<dbReference type="AlphaFoldDB" id="A0A2T1DJC2"/>
<dbReference type="Proteomes" id="UP000238634">
    <property type="component" value="Unassembled WGS sequence"/>
</dbReference>
<dbReference type="STRING" id="1920490.GCA_001895925_02621"/>
<comment type="caution">
    <text evidence="1">The sequence shown here is derived from an EMBL/GenBank/DDBJ whole genome shotgun (WGS) entry which is preliminary data.</text>
</comment>
<organism evidence="1 2">
    <name type="scientific">Phormidesmis priestleyi ULC007</name>
    <dbReference type="NCBI Taxonomy" id="1920490"/>
    <lineage>
        <taxon>Bacteria</taxon>
        <taxon>Bacillati</taxon>
        <taxon>Cyanobacteriota</taxon>
        <taxon>Cyanophyceae</taxon>
        <taxon>Leptolyngbyales</taxon>
        <taxon>Leptolyngbyaceae</taxon>
        <taxon>Phormidesmis</taxon>
    </lineage>
</organism>
<gene>
    <name evidence="1" type="ORF">C7B65_06700</name>
</gene>
<protein>
    <submittedName>
        <fullName evidence="1">DUF4089 domain-containing protein</fullName>
    </submittedName>
</protein>
<keyword evidence="2" id="KW-1185">Reference proteome</keyword>
<reference evidence="1 2" key="2">
    <citation type="submission" date="2018-03" db="EMBL/GenBank/DDBJ databases">
        <title>The ancient ancestry and fast evolution of plastids.</title>
        <authorList>
            <person name="Moore K.R."/>
            <person name="Magnabosco C."/>
            <person name="Momper L."/>
            <person name="Gold D.A."/>
            <person name="Bosak T."/>
            <person name="Fournier G.P."/>
        </authorList>
    </citation>
    <scope>NUCLEOTIDE SEQUENCE [LARGE SCALE GENOMIC DNA]</scope>
    <source>
        <strain evidence="1 2">ULC007</strain>
    </source>
</reference>
<evidence type="ECO:0000313" key="1">
    <source>
        <dbReference type="EMBL" id="PSB20587.1"/>
    </source>
</evidence>
<dbReference type="EMBL" id="PVWG01000005">
    <property type="protein sequence ID" value="PSB20587.1"/>
    <property type="molecule type" value="Genomic_DNA"/>
</dbReference>
<reference evidence="1 2" key="1">
    <citation type="submission" date="2018-02" db="EMBL/GenBank/DDBJ databases">
        <authorList>
            <person name="Cohen D.B."/>
            <person name="Kent A.D."/>
        </authorList>
    </citation>
    <scope>NUCLEOTIDE SEQUENCE [LARGE SCALE GENOMIC DNA]</scope>
    <source>
        <strain evidence="1 2">ULC007</strain>
    </source>
</reference>
<evidence type="ECO:0000313" key="2">
    <source>
        <dbReference type="Proteomes" id="UP000238634"/>
    </source>
</evidence>
<dbReference type="Pfam" id="PF13318">
    <property type="entry name" value="AtzG-like"/>
    <property type="match status" value="1"/>
</dbReference>
<accession>A0A2T1DJC2</accession>
<sequence length="61" mass="6687">MTDQMDAAECVDRIAALVGLPLNPDHRPGVVANFERIQAIAQLVMEFPLPEEIEAAPVFEP</sequence>
<dbReference type="InterPro" id="IPR025148">
    <property type="entry name" value="AtzG-like"/>
</dbReference>
<dbReference type="RefSeq" id="WP_073070055.1">
    <property type="nucleotide sequence ID" value="NZ_MPPI01000005.1"/>
</dbReference>
<name>A0A2T1DJC2_9CYAN</name>
<dbReference type="OrthoDB" id="532581at2"/>